<dbReference type="InterPro" id="IPR046453">
    <property type="entry name" value="GpA_ATPase"/>
</dbReference>
<organism evidence="3">
    <name type="scientific">Siphoviridae sp. ctICF6</name>
    <dbReference type="NCBI Taxonomy" id="2825427"/>
    <lineage>
        <taxon>Viruses</taxon>
        <taxon>Duplodnaviria</taxon>
        <taxon>Heunggongvirae</taxon>
        <taxon>Uroviricota</taxon>
        <taxon>Caudoviricetes</taxon>
    </lineage>
</organism>
<evidence type="ECO:0000259" key="2">
    <source>
        <dbReference type="Pfam" id="PF05876"/>
    </source>
</evidence>
<keyword evidence="1" id="KW-0472">Membrane</keyword>
<dbReference type="InterPro" id="IPR005021">
    <property type="entry name" value="Terminase_largesu-like"/>
</dbReference>
<reference evidence="3" key="1">
    <citation type="journal article" date="2021" name="Proc. Natl. Acad. Sci. U.S.A.">
        <title>A Catalog of Tens of Thousands of Viruses from Human Metagenomes Reveals Hidden Associations with Chronic Diseases.</title>
        <authorList>
            <person name="Tisza M.J."/>
            <person name="Buck C.B."/>
        </authorList>
    </citation>
    <scope>NUCLEOTIDE SEQUENCE</scope>
    <source>
        <strain evidence="3">CtICF6</strain>
    </source>
</reference>
<dbReference type="PANTHER" id="PTHR41287:SF1">
    <property type="entry name" value="PROTEIN YMFN"/>
    <property type="match status" value="1"/>
</dbReference>
<feature type="transmembrane region" description="Helical" evidence="1">
    <location>
        <begin position="72"/>
        <end position="92"/>
    </location>
</feature>
<dbReference type="InterPro" id="IPR027417">
    <property type="entry name" value="P-loop_NTPase"/>
</dbReference>
<keyword evidence="1" id="KW-0812">Transmembrane</keyword>
<accession>A0A8S5UL79</accession>
<dbReference type="PANTHER" id="PTHR41287">
    <property type="match status" value="1"/>
</dbReference>
<keyword evidence="1" id="KW-1133">Transmembrane helix</keyword>
<evidence type="ECO:0000256" key="1">
    <source>
        <dbReference type="SAM" id="Phobius"/>
    </source>
</evidence>
<dbReference type="SUPFAM" id="SSF52540">
    <property type="entry name" value="P-loop containing nucleoside triphosphate hydrolases"/>
    <property type="match status" value="1"/>
</dbReference>
<protein>
    <submittedName>
        <fullName evidence="3">Large Terminase</fullName>
    </submittedName>
</protein>
<dbReference type="Pfam" id="PF05876">
    <property type="entry name" value="GpA_ATPase"/>
    <property type="match status" value="1"/>
</dbReference>
<dbReference type="GO" id="GO:0016887">
    <property type="term" value="F:ATP hydrolysis activity"/>
    <property type="evidence" value="ECO:0007669"/>
    <property type="project" value="InterPro"/>
</dbReference>
<proteinExistence type="predicted"/>
<dbReference type="Gene3D" id="3.40.50.300">
    <property type="entry name" value="P-loop containing nucleotide triphosphate hydrolases"/>
    <property type="match status" value="1"/>
</dbReference>
<evidence type="ECO:0000313" key="3">
    <source>
        <dbReference type="EMBL" id="DAF95146.1"/>
    </source>
</evidence>
<feature type="domain" description="Phage terminase large subunit GpA ATPase" evidence="2">
    <location>
        <begin position="32"/>
        <end position="195"/>
    </location>
</feature>
<sequence>MLVKNPNWRANVRPTSDVAIMAAEYVNWGRGNAILPFQVEFLNNAFQRKKDGTWKYKRVALNMPRQNGKTKILTAPILYYLFVLGLNVLVTAHEQIAANKIMEDLKDAIDSNPELKAEVTHFSTTMGRERLQLRNGAFVRFRSRKSASAGMGGTFDLVIFDEAQELRSEYEAMITKTLKTRRMAMIIYTGTPFLPSSIGDTFNVFLDNAENDDMSYAVRYGIDDETADIEDEQLWALTNPLYPDVIPREAFLTDVAIAKQGDADGLIDFRIQDLGLWWADSIPPAIPMDLWDSAYSDLQHDRDTLVYALTFDPTTSTLALSVAANTEEVTVGSQHYDKWAYIIGEIVDERPTTESWQWVTDELKTRPRKTTLILDAGGLNNPIKDMLPRGLNVIQLTGAEFLASQQGFLDLLNEGRFKHTNNPQLTAEVQNAQKLKSGSDDQWKFAPIRKNETTAGLKGVSIAAWYRGVNRPKERKVREVIA</sequence>
<dbReference type="EMBL" id="BK016104">
    <property type="protein sequence ID" value="DAF95146.1"/>
    <property type="molecule type" value="Genomic_DNA"/>
</dbReference>
<name>A0A8S5UL79_9CAUD</name>